<dbReference type="InterPro" id="IPR027417">
    <property type="entry name" value="P-loop_NTPase"/>
</dbReference>
<evidence type="ECO:0000313" key="6">
    <source>
        <dbReference type="Proteomes" id="UP000552560"/>
    </source>
</evidence>
<dbReference type="Pfam" id="PF00196">
    <property type="entry name" value="GerE"/>
    <property type="match status" value="1"/>
</dbReference>
<dbReference type="SUPFAM" id="SSF52540">
    <property type="entry name" value="P-loop containing nucleoside triphosphate hydrolases"/>
    <property type="match status" value="1"/>
</dbReference>
<dbReference type="Gene3D" id="3.40.50.300">
    <property type="entry name" value="P-loop containing nucleotide triphosphate hydrolases"/>
    <property type="match status" value="1"/>
</dbReference>
<dbReference type="InterPro" id="IPR036388">
    <property type="entry name" value="WH-like_DNA-bd_sf"/>
</dbReference>
<keyword evidence="3" id="KW-0804">Transcription</keyword>
<dbReference type="InterPro" id="IPR049945">
    <property type="entry name" value="AAA_22"/>
</dbReference>
<feature type="domain" description="HTH luxR-type" evidence="4">
    <location>
        <begin position="831"/>
        <end position="896"/>
    </location>
</feature>
<evidence type="ECO:0000313" key="5">
    <source>
        <dbReference type="EMBL" id="NMX95788.1"/>
    </source>
</evidence>
<proteinExistence type="predicted"/>
<dbReference type="InterPro" id="IPR011990">
    <property type="entry name" value="TPR-like_helical_dom_sf"/>
</dbReference>
<dbReference type="GO" id="GO:0016887">
    <property type="term" value="F:ATP hydrolysis activity"/>
    <property type="evidence" value="ECO:0007669"/>
    <property type="project" value="InterPro"/>
</dbReference>
<protein>
    <submittedName>
        <fullName evidence="5">Helix-turn-helix transcriptional regulator</fullName>
    </submittedName>
</protein>
<dbReference type="GO" id="GO:0003677">
    <property type="term" value="F:DNA binding"/>
    <property type="evidence" value="ECO:0007669"/>
    <property type="project" value="UniProtKB-KW"/>
</dbReference>
<dbReference type="SMART" id="SM00421">
    <property type="entry name" value="HTH_LUXR"/>
    <property type="match status" value="1"/>
</dbReference>
<dbReference type="Pfam" id="PF13401">
    <property type="entry name" value="AAA_22"/>
    <property type="match status" value="1"/>
</dbReference>
<dbReference type="PANTHER" id="PTHR44688:SF16">
    <property type="entry name" value="DNA-BINDING TRANSCRIPTIONAL ACTIVATOR DEVR_DOSR"/>
    <property type="match status" value="1"/>
</dbReference>
<dbReference type="PROSITE" id="PS00622">
    <property type="entry name" value="HTH_LUXR_1"/>
    <property type="match status" value="1"/>
</dbReference>
<evidence type="ECO:0000256" key="2">
    <source>
        <dbReference type="ARBA" id="ARBA00023125"/>
    </source>
</evidence>
<name>A0A7Y0ZPT1_PSEVE</name>
<dbReference type="InterPro" id="IPR041617">
    <property type="entry name" value="TPR_MalT"/>
</dbReference>
<dbReference type="InterPro" id="IPR016032">
    <property type="entry name" value="Sig_transdc_resp-reg_C-effctor"/>
</dbReference>
<dbReference type="InterPro" id="IPR000792">
    <property type="entry name" value="Tscrpt_reg_LuxR_C"/>
</dbReference>
<dbReference type="Pfam" id="PF25873">
    <property type="entry name" value="WHD_MalT"/>
    <property type="match status" value="1"/>
</dbReference>
<organism evidence="5 6">
    <name type="scientific">Pseudomonas veronii</name>
    <dbReference type="NCBI Taxonomy" id="76761"/>
    <lineage>
        <taxon>Bacteria</taxon>
        <taxon>Pseudomonadati</taxon>
        <taxon>Pseudomonadota</taxon>
        <taxon>Gammaproteobacteria</taxon>
        <taxon>Pseudomonadales</taxon>
        <taxon>Pseudomonadaceae</taxon>
        <taxon>Pseudomonas</taxon>
    </lineage>
</organism>
<keyword evidence="1" id="KW-0805">Transcription regulation</keyword>
<dbReference type="GO" id="GO:0006355">
    <property type="term" value="P:regulation of DNA-templated transcription"/>
    <property type="evidence" value="ECO:0007669"/>
    <property type="project" value="InterPro"/>
</dbReference>
<dbReference type="PROSITE" id="PS50043">
    <property type="entry name" value="HTH_LUXR_2"/>
    <property type="match status" value="1"/>
</dbReference>
<comment type="caution">
    <text evidence="5">The sequence shown here is derived from an EMBL/GenBank/DDBJ whole genome shotgun (WGS) entry which is preliminary data.</text>
</comment>
<dbReference type="PRINTS" id="PR00038">
    <property type="entry name" value="HTHLUXR"/>
</dbReference>
<sequence length="899" mass="100802">MDHLTLPAYSQGAFSLRHGLPLISTKLGPPRAAGTLLSRSRLLEKLDLLHERSLALVCGAAGFGKTTLLSQWRQCLLDQGHSVAWLSLDEQDDSPEYFRRYLLAALRSADPALADLTGDLQPSAQGFMRALINQLNLRQQPLYWVLDDVHLVRHQLIEQDLLELVLHAPACLHLLIGSRNAAQLPLSRLRARNQLVEIDANALRFNLDEAAGYFSRTTDLKLDTADLQRLLSLTEGWITGIQMASLAPPTGSDPVRRWAHLERGSRVIGGYLQDVVLEPLPPRVQRFLLHTSILNRFTASLCNAITGREDGEQMLGFIEQHNLFICSLDPQGHWFRYHALFAETLHQRLSASNTDVAQLHQRASNWLAAHQYWAEAIRHALAAGQLANSTTCADKGAQSLAEEGDIDTLVRWLQNLPLSALSPLDEQRIDLQLNLSWALAHHFRFDESRQLLLDLHPLLEQPGVSPRLLIKRQVICAINESFAERISQGLEHVEPLLAQLPSGDRWVDGLVCNILSYDYLVRGRYQDAQAVQRHMPCPATPSENLFVSVYRAFILGLSHVRQADLESGEHYYRQALVHAEQLTGAQSSGSATLTALLAELWYERGDWQALHRELQPRLRQVDAIAPLDALFSAYRALARSALHAGDYSQAHRLLEHAQQLATLRRWPRLQGLLLAEQIQAHLHSNAPSQARHLLQQLADLSSHHRAEAPLHQALERNHRVSHACVLANDGKHGEAARTWALQVDEDERGGQVLDGLRARTHWALSLWLDGQGKQAMEVLLPVLDTARRQHMKQTLLDSGAELTDLLSALKDLKAPFKDYIQRLLDSTPITEPDLGCALSERESQTLLLVAQGQSNKEIARSLDISSETVKWHLKNLYAKLQVTSRIQAMSRARELSLLD</sequence>
<dbReference type="CDD" id="cd06170">
    <property type="entry name" value="LuxR_C_like"/>
    <property type="match status" value="1"/>
</dbReference>
<reference evidence="5 6" key="1">
    <citation type="journal article" date="2020" name="Front. Microbiol.">
        <title>Genetic Organization of the aprX-lipA2 Operon Affects the Proteolytic Potential of Pseudomonas Species in Milk.</title>
        <authorList>
            <person name="Maier C."/>
            <person name="Huptas C."/>
            <person name="von Neubeck M."/>
            <person name="Scherer S."/>
            <person name="Wenning M."/>
            <person name="Lucking G."/>
        </authorList>
    </citation>
    <scope>NUCLEOTIDE SEQUENCE [LARGE SCALE GENOMIC DNA]</scope>
    <source>
        <strain evidence="5 6">WS 4671</strain>
    </source>
</reference>
<dbReference type="RefSeq" id="WP_057004035.1">
    <property type="nucleotide sequence ID" value="NZ_CP149793.1"/>
</dbReference>
<evidence type="ECO:0000259" key="4">
    <source>
        <dbReference type="PROSITE" id="PS50043"/>
    </source>
</evidence>
<evidence type="ECO:0000256" key="3">
    <source>
        <dbReference type="ARBA" id="ARBA00023163"/>
    </source>
</evidence>
<dbReference type="PANTHER" id="PTHR44688">
    <property type="entry name" value="DNA-BINDING TRANSCRIPTIONAL ACTIVATOR DEVR_DOSR"/>
    <property type="match status" value="1"/>
</dbReference>
<dbReference type="SUPFAM" id="SSF46894">
    <property type="entry name" value="C-terminal effector domain of the bipartite response regulators"/>
    <property type="match status" value="1"/>
</dbReference>
<dbReference type="Proteomes" id="UP000552560">
    <property type="component" value="Unassembled WGS sequence"/>
</dbReference>
<dbReference type="AlphaFoldDB" id="A0A7Y0ZPT1"/>
<dbReference type="InterPro" id="IPR059106">
    <property type="entry name" value="WHD_MalT"/>
</dbReference>
<dbReference type="OrthoDB" id="1123107at2"/>
<dbReference type="Gene3D" id="1.25.40.10">
    <property type="entry name" value="Tetratricopeptide repeat domain"/>
    <property type="match status" value="1"/>
</dbReference>
<accession>A0A7Y0ZPT1</accession>
<dbReference type="Pfam" id="PF17874">
    <property type="entry name" value="TPR_MalT"/>
    <property type="match status" value="1"/>
</dbReference>
<dbReference type="SUPFAM" id="SSF48452">
    <property type="entry name" value="TPR-like"/>
    <property type="match status" value="1"/>
</dbReference>
<evidence type="ECO:0000256" key="1">
    <source>
        <dbReference type="ARBA" id="ARBA00023015"/>
    </source>
</evidence>
<keyword evidence="2" id="KW-0238">DNA-binding</keyword>
<dbReference type="EMBL" id="JAAQWE010000003">
    <property type="protein sequence ID" value="NMX95788.1"/>
    <property type="molecule type" value="Genomic_DNA"/>
</dbReference>
<gene>
    <name evidence="5" type="ORF">HBO43_04185</name>
</gene>
<dbReference type="Gene3D" id="1.10.10.10">
    <property type="entry name" value="Winged helix-like DNA-binding domain superfamily/Winged helix DNA-binding domain"/>
    <property type="match status" value="1"/>
</dbReference>